<dbReference type="AlphaFoldDB" id="A0A9J6EJR4"/>
<sequence>MWPAERFLNRLRWLCEEVGSLGHAGRGCRRPKSGTPSGARPRSLGVTLSSDLERMLEEAAVVPSKASGIQEVDVDAILAEPCLKKSASPPSHTRRLPLDTDSLGLISRLSSQEIPVVLEGLAEIFSEPLHVTEARYQQMIQRSEEMTKTALQIIADFWSRDRSHEDSEC</sequence>
<reference evidence="2" key="2">
    <citation type="submission" date="2021-09" db="EMBL/GenBank/DDBJ databases">
        <authorList>
            <person name="Jia N."/>
            <person name="Wang J."/>
            <person name="Shi W."/>
            <person name="Du L."/>
            <person name="Sun Y."/>
            <person name="Zhan W."/>
            <person name="Jiang J."/>
            <person name="Wang Q."/>
            <person name="Zhang B."/>
            <person name="Ji P."/>
            <person name="Sakyi L.B."/>
            <person name="Cui X."/>
            <person name="Yuan T."/>
            <person name="Jiang B."/>
            <person name="Yang W."/>
            <person name="Lam T.T.-Y."/>
            <person name="Chang Q."/>
            <person name="Ding S."/>
            <person name="Wang X."/>
            <person name="Zhu J."/>
            <person name="Ruan X."/>
            <person name="Zhao L."/>
            <person name="Wei J."/>
            <person name="Que T."/>
            <person name="Du C."/>
            <person name="Cheng J."/>
            <person name="Dai P."/>
            <person name="Han X."/>
            <person name="Huang E."/>
            <person name="Gao Y."/>
            <person name="Liu J."/>
            <person name="Shao H."/>
            <person name="Ye R."/>
            <person name="Li L."/>
            <person name="Wei W."/>
            <person name="Wang X."/>
            <person name="Wang C."/>
            <person name="Huo Q."/>
            <person name="Li W."/>
            <person name="Guo W."/>
            <person name="Chen H."/>
            <person name="Chen S."/>
            <person name="Zhou L."/>
            <person name="Zhou L."/>
            <person name="Ni X."/>
            <person name="Tian J."/>
            <person name="Zhou Y."/>
            <person name="Sheng Y."/>
            <person name="Liu T."/>
            <person name="Pan Y."/>
            <person name="Xia L."/>
            <person name="Li J."/>
            <person name="Zhao F."/>
            <person name="Cao W."/>
        </authorList>
    </citation>
    <scope>NUCLEOTIDE SEQUENCE</scope>
    <source>
        <strain evidence="2">Rmic-2018</strain>
        <tissue evidence="2">Larvae</tissue>
    </source>
</reference>
<name>A0A9J6EJR4_RHIMP</name>
<proteinExistence type="predicted"/>
<feature type="region of interest" description="Disordered" evidence="1">
    <location>
        <begin position="23"/>
        <end position="44"/>
    </location>
</feature>
<organism evidence="2 3">
    <name type="scientific">Rhipicephalus microplus</name>
    <name type="common">Cattle tick</name>
    <name type="synonym">Boophilus microplus</name>
    <dbReference type="NCBI Taxonomy" id="6941"/>
    <lineage>
        <taxon>Eukaryota</taxon>
        <taxon>Metazoa</taxon>
        <taxon>Ecdysozoa</taxon>
        <taxon>Arthropoda</taxon>
        <taxon>Chelicerata</taxon>
        <taxon>Arachnida</taxon>
        <taxon>Acari</taxon>
        <taxon>Parasitiformes</taxon>
        <taxon>Ixodida</taxon>
        <taxon>Ixodoidea</taxon>
        <taxon>Ixodidae</taxon>
        <taxon>Rhipicephalinae</taxon>
        <taxon>Rhipicephalus</taxon>
        <taxon>Boophilus</taxon>
    </lineage>
</organism>
<accession>A0A9J6EJR4</accession>
<protein>
    <submittedName>
        <fullName evidence="2">Uncharacterized protein</fullName>
    </submittedName>
</protein>
<dbReference type="EMBL" id="JABSTU010000004">
    <property type="protein sequence ID" value="KAH8034348.1"/>
    <property type="molecule type" value="Genomic_DNA"/>
</dbReference>
<reference evidence="2" key="1">
    <citation type="journal article" date="2020" name="Cell">
        <title>Large-Scale Comparative Analyses of Tick Genomes Elucidate Their Genetic Diversity and Vector Capacities.</title>
        <authorList>
            <consortium name="Tick Genome and Microbiome Consortium (TIGMIC)"/>
            <person name="Jia N."/>
            <person name="Wang J."/>
            <person name="Shi W."/>
            <person name="Du L."/>
            <person name="Sun Y."/>
            <person name="Zhan W."/>
            <person name="Jiang J.F."/>
            <person name="Wang Q."/>
            <person name="Zhang B."/>
            <person name="Ji P."/>
            <person name="Bell-Sakyi L."/>
            <person name="Cui X.M."/>
            <person name="Yuan T.T."/>
            <person name="Jiang B.G."/>
            <person name="Yang W.F."/>
            <person name="Lam T.T."/>
            <person name="Chang Q.C."/>
            <person name="Ding S.J."/>
            <person name="Wang X.J."/>
            <person name="Zhu J.G."/>
            <person name="Ruan X.D."/>
            <person name="Zhao L."/>
            <person name="Wei J.T."/>
            <person name="Ye R.Z."/>
            <person name="Que T.C."/>
            <person name="Du C.H."/>
            <person name="Zhou Y.H."/>
            <person name="Cheng J.X."/>
            <person name="Dai P.F."/>
            <person name="Guo W.B."/>
            <person name="Han X.H."/>
            <person name="Huang E.J."/>
            <person name="Li L.F."/>
            <person name="Wei W."/>
            <person name="Gao Y.C."/>
            <person name="Liu J.Z."/>
            <person name="Shao H.Z."/>
            <person name="Wang X."/>
            <person name="Wang C.C."/>
            <person name="Yang T.C."/>
            <person name="Huo Q.B."/>
            <person name="Li W."/>
            <person name="Chen H.Y."/>
            <person name="Chen S.E."/>
            <person name="Zhou L.G."/>
            <person name="Ni X.B."/>
            <person name="Tian J.H."/>
            <person name="Sheng Y."/>
            <person name="Liu T."/>
            <person name="Pan Y.S."/>
            <person name="Xia L.Y."/>
            <person name="Li J."/>
            <person name="Zhao F."/>
            <person name="Cao W.C."/>
        </authorList>
    </citation>
    <scope>NUCLEOTIDE SEQUENCE</scope>
    <source>
        <strain evidence="2">Rmic-2018</strain>
    </source>
</reference>
<gene>
    <name evidence="2" type="ORF">HPB51_023352</name>
</gene>
<dbReference type="VEuPathDB" id="VectorBase:LOC119170437"/>
<evidence type="ECO:0000313" key="3">
    <source>
        <dbReference type="Proteomes" id="UP000821866"/>
    </source>
</evidence>
<dbReference type="Proteomes" id="UP000821866">
    <property type="component" value="Chromosome 2"/>
</dbReference>
<evidence type="ECO:0000313" key="2">
    <source>
        <dbReference type="EMBL" id="KAH8034348.1"/>
    </source>
</evidence>
<comment type="caution">
    <text evidence="2">The sequence shown here is derived from an EMBL/GenBank/DDBJ whole genome shotgun (WGS) entry which is preliminary data.</text>
</comment>
<keyword evidence="3" id="KW-1185">Reference proteome</keyword>
<evidence type="ECO:0000256" key="1">
    <source>
        <dbReference type="SAM" id="MobiDB-lite"/>
    </source>
</evidence>